<dbReference type="GO" id="GO:0005829">
    <property type="term" value="C:cytosol"/>
    <property type="evidence" value="ECO:0007669"/>
    <property type="project" value="TreeGrafter"/>
</dbReference>
<reference evidence="5 6" key="1">
    <citation type="journal article" date="2016" name="Genome Biol. Evol.">
        <title>Gene Family Evolution Reflects Adaptation to Soil Environmental Stressors in the Genome of the Collembolan Orchesella cincta.</title>
        <authorList>
            <person name="Faddeeva-Vakhrusheva A."/>
            <person name="Derks M.F."/>
            <person name="Anvar S.Y."/>
            <person name="Agamennone V."/>
            <person name="Suring W."/>
            <person name="Smit S."/>
            <person name="van Straalen N.M."/>
            <person name="Roelofs D."/>
        </authorList>
    </citation>
    <scope>NUCLEOTIDE SEQUENCE [LARGE SCALE GENOMIC DNA]</scope>
    <source>
        <tissue evidence="5">Mixed pool</tissue>
    </source>
</reference>
<dbReference type="InterPro" id="IPR012983">
    <property type="entry name" value="PHR"/>
</dbReference>
<evidence type="ECO:0000259" key="4">
    <source>
        <dbReference type="PROSITE" id="PS50097"/>
    </source>
</evidence>
<evidence type="ECO:0000256" key="1">
    <source>
        <dbReference type="ARBA" id="ARBA00004496"/>
    </source>
</evidence>
<dbReference type="Gene3D" id="1.25.40.420">
    <property type="match status" value="1"/>
</dbReference>
<feature type="domain" description="BTB" evidence="4">
    <location>
        <begin position="143"/>
        <end position="211"/>
    </location>
</feature>
<dbReference type="Pfam" id="PF00651">
    <property type="entry name" value="BTB"/>
    <property type="match status" value="1"/>
</dbReference>
<dbReference type="InterPro" id="IPR000210">
    <property type="entry name" value="BTB/POZ_dom"/>
</dbReference>
<dbReference type="Pfam" id="PF07707">
    <property type="entry name" value="BACK"/>
    <property type="match status" value="1"/>
</dbReference>
<comment type="caution">
    <text evidence="5">The sequence shown here is derived from an EMBL/GenBank/DDBJ whole genome shotgun (WGS) entry which is preliminary data.</text>
</comment>
<keyword evidence="6" id="KW-1185">Reference proteome</keyword>
<dbReference type="Proteomes" id="UP000094527">
    <property type="component" value="Unassembled WGS sequence"/>
</dbReference>
<dbReference type="PANTHER" id="PTHR45774">
    <property type="entry name" value="BTB/POZ DOMAIN-CONTAINING"/>
    <property type="match status" value="1"/>
</dbReference>
<dbReference type="PANTHER" id="PTHR45774:SF3">
    <property type="entry name" value="BTB (POZ) DOMAIN-CONTAINING 2B-RELATED"/>
    <property type="match status" value="1"/>
</dbReference>
<dbReference type="AlphaFoldDB" id="A0A1D2NHX2"/>
<evidence type="ECO:0000256" key="3">
    <source>
        <dbReference type="SAM" id="MobiDB-lite"/>
    </source>
</evidence>
<dbReference type="InterPro" id="IPR011705">
    <property type="entry name" value="BACK"/>
</dbReference>
<dbReference type="EMBL" id="LJIJ01000036">
    <property type="protein sequence ID" value="ODN04819.1"/>
    <property type="molecule type" value="Genomic_DNA"/>
</dbReference>
<dbReference type="Gene3D" id="2.60.120.820">
    <property type="entry name" value="PHR domain"/>
    <property type="match status" value="1"/>
</dbReference>
<dbReference type="SMART" id="SM00225">
    <property type="entry name" value="BTB"/>
    <property type="match status" value="1"/>
</dbReference>
<dbReference type="STRING" id="48709.A0A1D2NHX2"/>
<dbReference type="InterPro" id="IPR038648">
    <property type="entry name" value="PHR_sf"/>
</dbReference>
<sequence length="597" mass="66369">MEPASGRNASSSSNSNTSNTTNSSNSRAPSSSSGSSSGGGGSSKNQTVVTVIIPPNMSASSSSGLKVDSSSSSNKSMEKSFPPSSAASSPCAKKRKLNLRGEKEGQNLIPSSTLKSAVVHSWQETKASIKERTTCLVNSERLSDIKFLVGPMEAPIFGHKTILSASSPYFENLFFGPMSTKEPVIKIPDIEPEVFLSFLKYLYTDEFDDTMDDSDAMMLLKPAKIYIVPHLANKCAHLLINKMSPDNVFLIYSHAMMFDEPDLAIVCLRYLDRQIDKVIQTEEFLEIDRETLCTLLERENLRINECLLFKAIMSWTEAECRRRELDVSPENQREVLGNALYLIRFPAMAREEFSIEVVPKGILNKDEIISVFLNLCISNEKKHHRPETPFFTERRVYRPKLQYLTRFSDVLSKVIHYTPHVLSGENIYSSSCKFRTDQRVFLHGVGVYAVSSTINGLKFVATVSLFRSADTSSVPPPNQVLGLMLGTKTVEGSTRSYDFRMPFQIIFEQPLEVRREEDYVILATLKVARDTTTVPYSSLGLFGGTGYGNQIDAYYGTKPLAIVNAACNDGIKVNFFFPSLPSESFTAGQIPQLIFSV</sequence>
<dbReference type="GO" id="GO:0022008">
    <property type="term" value="P:neurogenesis"/>
    <property type="evidence" value="ECO:0007669"/>
    <property type="project" value="TreeGrafter"/>
</dbReference>
<evidence type="ECO:0000313" key="6">
    <source>
        <dbReference type="Proteomes" id="UP000094527"/>
    </source>
</evidence>
<protein>
    <submittedName>
        <fullName evidence="5">BTB/POZ domain-containing protein 2</fullName>
    </submittedName>
</protein>
<feature type="region of interest" description="Disordered" evidence="3">
    <location>
        <begin position="1"/>
        <end position="93"/>
    </location>
</feature>
<dbReference type="PROSITE" id="PS50097">
    <property type="entry name" value="BTB"/>
    <property type="match status" value="1"/>
</dbReference>
<feature type="compositionally biased region" description="Low complexity" evidence="3">
    <location>
        <begin position="1"/>
        <end position="35"/>
    </location>
</feature>
<evidence type="ECO:0000313" key="5">
    <source>
        <dbReference type="EMBL" id="ODN04819.1"/>
    </source>
</evidence>
<dbReference type="OrthoDB" id="636773at2759"/>
<accession>A0A1D2NHX2</accession>
<dbReference type="SUPFAM" id="SSF54695">
    <property type="entry name" value="POZ domain"/>
    <property type="match status" value="1"/>
</dbReference>
<feature type="compositionally biased region" description="Low complexity" evidence="3">
    <location>
        <begin position="58"/>
        <end position="91"/>
    </location>
</feature>
<proteinExistence type="predicted"/>
<keyword evidence="2" id="KW-0963">Cytoplasm</keyword>
<gene>
    <name evidence="5" type="ORF">Ocin01_01872</name>
</gene>
<dbReference type="SMART" id="SM00875">
    <property type="entry name" value="BACK"/>
    <property type="match status" value="1"/>
</dbReference>
<dbReference type="Pfam" id="PF08005">
    <property type="entry name" value="PHR"/>
    <property type="match status" value="1"/>
</dbReference>
<comment type="subcellular location">
    <subcellularLocation>
        <location evidence="1">Cytoplasm</location>
    </subcellularLocation>
</comment>
<evidence type="ECO:0000256" key="2">
    <source>
        <dbReference type="ARBA" id="ARBA00022490"/>
    </source>
</evidence>
<organism evidence="5 6">
    <name type="scientific">Orchesella cincta</name>
    <name type="common">Springtail</name>
    <name type="synonym">Podura cincta</name>
    <dbReference type="NCBI Taxonomy" id="48709"/>
    <lineage>
        <taxon>Eukaryota</taxon>
        <taxon>Metazoa</taxon>
        <taxon>Ecdysozoa</taxon>
        <taxon>Arthropoda</taxon>
        <taxon>Hexapoda</taxon>
        <taxon>Collembola</taxon>
        <taxon>Entomobryomorpha</taxon>
        <taxon>Entomobryoidea</taxon>
        <taxon>Orchesellidae</taxon>
        <taxon>Orchesellinae</taxon>
        <taxon>Orchesella</taxon>
    </lineage>
</organism>
<name>A0A1D2NHX2_ORCCI</name>
<dbReference type="InterPro" id="IPR011333">
    <property type="entry name" value="SKP1/BTB/POZ_sf"/>
</dbReference>
<dbReference type="Gene3D" id="3.30.710.10">
    <property type="entry name" value="Potassium Channel Kv1.1, Chain A"/>
    <property type="match status" value="1"/>
</dbReference>